<comment type="caution">
    <text evidence="1">The sequence shown here is derived from an EMBL/GenBank/DDBJ whole genome shotgun (WGS) entry which is preliminary data.</text>
</comment>
<gene>
    <name evidence="1" type="ORF">R5R35_006294</name>
</gene>
<dbReference type="EMBL" id="JAZDUA010000004">
    <property type="protein sequence ID" value="KAK7874259.1"/>
    <property type="molecule type" value="Genomic_DNA"/>
</dbReference>
<dbReference type="PANTHER" id="PTHR28653:SF1">
    <property type="entry name" value="ATPASE SWSAP1"/>
    <property type="match status" value="1"/>
</dbReference>
<dbReference type="AlphaFoldDB" id="A0AAN9ZJL5"/>
<evidence type="ECO:0000313" key="1">
    <source>
        <dbReference type="EMBL" id="KAK7874259.1"/>
    </source>
</evidence>
<sequence length="226" mass="26141">MKPDNVNTVFLTGATSNIMSTFLFQCANYYSEQGFKVLYIAPSPWEKLPPIIHGTDQPTRDTVSLIRFFYFQQWQDLLKHMFKMHIHPYVPRVIIIEKLNYYCKLFPEEENTQEKYEHEVHSAKICASLIDATSVCAKRCKNDTVLLVSFEQNQRQGNLVNMIVDTYFSSTLWLFDETNEENKDIISIKSSSCAGLGKHAKLEFIHLKESETLILQKIVNFAGLTL</sequence>
<dbReference type="GO" id="GO:0003697">
    <property type="term" value="F:single-stranded DNA binding"/>
    <property type="evidence" value="ECO:0007669"/>
    <property type="project" value="TreeGrafter"/>
</dbReference>
<dbReference type="PANTHER" id="PTHR28653">
    <property type="match status" value="1"/>
</dbReference>
<dbReference type="GO" id="GO:0097196">
    <property type="term" value="C:Shu complex"/>
    <property type="evidence" value="ECO:0007669"/>
    <property type="project" value="TreeGrafter"/>
</dbReference>
<organism evidence="1 2">
    <name type="scientific">Gryllus longicercus</name>
    <dbReference type="NCBI Taxonomy" id="2509291"/>
    <lineage>
        <taxon>Eukaryota</taxon>
        <taxon>Metazoa</taxon>
        <taxon>Ecdysozoa</taxon>
        <taxon>Arthropoda</taxon>
        <taxon>Hexapoda</taxon>
        <taxon>Insecta</taxon>
        <taxon>Pterygota</taxon>
        <taxon>Neoptera</taxon>
        <taxon>Polyneoptera</taxon>
        <taxon>Orthoptera</taxon>
        <taxon>Ensifera</taxon>
        <taxon>Gryllidea</taxon>
        <taxon>Grylloidea</taxon>
        <taxon>Gryllidae</taxon>
        <taxon>Gryllinae</taxon>
        <taxon>Gryllus</taxon>
    </lineage>
</organism>
<name>A0AAN9ZJL5_9ORTH</name>
<reference evidence="1 2" key="1">
    <citation type="submission" date="2024-03" db="EMBL/GenBank/DDBJ databases">
        <title>The genome assembly and annotation of the cricket Gryllus longicercus Weissman &amp; Gray.</title>
        <authorList>
            <person name="Szrajer S."/>
            <person name="Gray D."/>
            <person name="Ylla G."/>
        </authorList>
    </citation>
    <scope>NUCLEOTIDE SEQUENCE [LARGE SCALE GENOMIC DNA]</scope>
    <source>
        <strain evidence="1">DAG 2021-001</strain>
        <tissue evidence="1">Whole body minus gut</tissue>
    </source>
</reference>
<dbReference type="Proteomes" id="UP001378592">
    <property type="component" value="Unassembled WGS sequence"/>
</dbReference>
<keyword evidence="2" id="KW-1185">Reference proteome</keyword>
<evidence type="ECO:0000313" key="2">
    <source>
        <dbReference type="Proteomes" id="UP001378592"/>
    </source>
</evidence>
<proteinExistence type="predicted"/>
<accession>A0AAN9ZJL5</accession>
<dbReference type="GO" id="GO:0000724">
    <property type="term" value="P:double-strand break repair via homologous recombination"/>
    <property type="evidence" value="ECO:0007669"/>
    <property type="project" value="TreeGrafter"/>
</dbReference>
<protein>
    <submittedName>
        <fullName evidence="1">Uncharacterized protein</fullName>
    </submittedName>
</protein>